<dbReference type="GO" id="GO:0043531">
    <property type="term" value="F:ADP binding"/>
    <property type="evidence" value="ECO:0007669"/>
    <property type="project" value="InterPro"/>
</dbReference>
<proteinExistence type="predicted"/>
<sequence length="194" mass="21347">MAYAALICLLRTLEEIPRPMQQITFNLHEKVCCLKGILEDTSRGISSLSVKHLEGCFGEMIASLQYMFPAICLCGTSMDYMSRGLDLESENGLKKVIDELDSIMEDLSKIKDGKEEASQQGNSSIASSSRFVADNKSETVGLDQDLISIKDRLTGSSSKLDIISIVGMGGIGKTTLARNLYSDSFIEYYFDTRA</sequence>
<dbReference type="Gene3D" id="1.20.5.4130">
    <property type="match status" value="1"/>
</dbReference>
<dbReference type="Proteomes" id="UP001293254">
    <property type="component" value="Unassembled WGS sequence"/>
</dbReference>
<organism evidence="2 3">
    <name type="scientific">Sesamum alatum</name>
    <dbReference type="NCBI Taxonomy" id="300844"/>
    <lineage>
        <taxon>Eukaryota</taxon>
        <taxon>Viridiplantae</taxon>
        <taxon>Streptophyta</taxon>
        <taxon>Embryophyta</taxon>
        <taxon>Tracheophyta</taxon>
        <taxon>Spermatophyta</taxon>
        <taxon>Magnoliopsida</taxon>
        <taxon>eudicotyledons</taxon>
        <taxon>Gunneridae</taxon>
        <taxon>Pentapetalae</taxon>
        <taxon>asterids</taxon>
        <taxon>lamiids</taxon>
        <taxon>Lamiales</taxon>
        <taxon>Pedaliaceae</taxon>
        <taxon>Sesamum</taxon>
    </lineage>
</organism>
<dbReference type="InterPro" id="IPR027417">
    <property type="entry name" value="P-loop_NTPase"/>
</dbReference>
<evidence type="ECO:0000313" key="2">
    <source>
        <dbReference type="EMBL" id="KAK4427069.1"/>
    </source>
</evidence>
<dbReference type="Gene3D" id="3.40.50.300">
    <property type="entry name" value="P-loop containing nucleotide triphosphate hydrolases"/>
    <property type="match status" value="1"/>
</dbReference>
<dbReference type="AlphaFoldDB" id="A0AAE2CM85"/>
<dbReference type="PANTHER" id="PTHR19338">
    <property type="entry name" value="TRANSLOCASE OF INNER MITOCHONDRIAL MEMBRANE 13 HOMOLOG"/>
    <property type="match status" value="1"/>
</dbReference>
<feature type="domain" description="NB-ARC" evidence="1">
    <location>
        <begin position="145"/>
        <end position="192"/>
    </location>
</feature>
<accession>A0AAE2CM85</accession>
<gene>
    <name evidence="2" type="ORF">Salat_1475800</name>
</gene>
<reference evidence="2" key="2">
    <citation type="journal article" date="2024" name="Plant">
        <title>Genomic evolution and insights into agronomic trait innovations of Sesamum species.</title>
        <authorList>
            <person name="Miao H."/>
            <person name="Wang L."/>
            <person name="Qu L."/>
            <person name="Liu H."/>
            <person name="Sun Y."/>
            <person name="Le M."/>
            <person name="Wang Q."/>
            <person name="Wei S."/>
            <person name="Zheng Y."/>
            <person name="Lin W."/>
            <person name="Duan Y."/>
            <person name="Cao H."/>
            <person name="Xiong S."/>
            <person name="Wang X."/>
            <person name="Wei L."/>
            <person name="Li C."/>
            <person name="Ma Q."/>
            <person name="Ju M."/>
            <person name="Zhao R."/>
            <person name="Li G."/>
            <person name="Mu C."/>
            <person name="Tian Q."/>
            <person name="Mei H."/>
            <person name="Zhang T."/>
            <person name="Gao T."/>
            <person name="Zhang H."/>
        </authorList>
    </citation>
    <scope>NUCLEOTIDE SEQUENCE</scope>
    <source>
        <strain evidence="2">3651</strain>
    </source>
</reference>
<name>A0AAE2CM85_9LAMI</name>
<reference evidence="2" key="1">
    <citation type="submission" date="2020-06" db="EMBL/GenBank/DDBJ databases">
        <authorList>
            <person name="Li T."/>
            <person name="Hu X."/>
            <person name="Zhang T."/>
            <person name="Song X."/>
            <person name="Zhang H."/>
            <person name="Dai N."/>
            <person name="Sheng W."/>
            <person name="Hou X."/>
            <person name="Wei L."/>
        </authorList>
    </citation>
    <scope>NUCLEOTIDE SEQUENCE</scope>
    <source>
        <strain evidence="2">3651</strain>
        <tissue evidence="2">Leaf</tissue>
    </source>
</reference>
<dbReference type="SUPFAM" id="SSF52540">
    <property type="entry name" value="P-loop containing nucleoside triphosphate hydrolases"/>
    <property type="match status" value="1"/>
</dbReference>
<evidence type="ECO:0000313" key="3">
    <source>
        <dbReference type="Proteomes" id="UP001293254"/>
    </source>
</evidence>
<comment type="caution">
    <text evidence="2">The sequence shown here is derived from an EMBL/GenBank/DDBJ whole genome shotgun (WGS) entry which is preliminary data.</text>
</comment>
<keyword evidence="3" id="KW-1185">Reference proteome</keyword>
<dbReference type="Pfam" id="PF00931">
    <property type="entry name" value="NB-ARC"/>
    <property type="match status" value="1"/>
</dbReference>
<dbReference type="PANTHER" id="PTHR19338:SF60">
    <property type="entry name" value="NB-ARC DOMAIN-CONTAINING PROTEIN"/>
    <property type="match status" value="1"/>
</dbReference>
<evidence type="ECO:0000259" key="1">
    <source>
        <dbReference type="Pfam" id="PF00931"/>
    </source>
</evidence>
<dbReference type="InterPro" id="IPR002182">
    <property type="entry name" value="NB-ARC"/>
</dbReference>
<protein>
    <submittedName>
        <fullName evidence="2">Disease resistance RPP8-like protein 2</fullName>
    </submittedName>
</protein>
<dbReference type="EMBL" id="JACGWO010000005">
    <property type="protein sequence ID" value="KAK4427069.1"/>
    <property type="molecule type" value="Genomic_DNA"/>
</dbReference>